<feature type="transmembrane region" description="Helical" evidence="8">
    <location>
        <begin position="90"/>
        <end position="108"/>
    </location>
</feature>
<dbReference type="GO" id="GO:0042773">
    <property type="term" value="P:ATP synthesis coupled electron transport"/>
    <property type="evidence" value="ECO:0007669"/>
    <property type="project" value="InterPro"/>
</dbReference>
<dbReference type="GO" id="GO:0008137">
    <property type="term" value="F:NADH dehydrogenase (ubiquinone) activity"/>
    <property type="evidence" value="ECO:0007669"/>
    <property type="project" value="InterPro"/>
</dbReference>
<feature type="transmembrane region" description="Helical" evidence="8">
    <location>
        <begin position="128"/>
        <end position="150"/>
    </location>
</feature>
<feature type="non-terminal residue" evidence="10">
    <location>
        <position position="1"/>
    </location>
</feature>
<evidence type="ECO:0000256" key="4">
    <source>
        <dbReference type="ARBA" id="ARBA00022967"/>
    </source>
</evidence>
<keyword evidence="11" id="KW-1185">Reference proteome</keyword>
<dbReference type="NCBIfam" id="TIGR01972">
    <property type="entry name" value="NDH_I_M"/>
    <property type="match status" value="1"/>
</dbReference>
<organism evidence="10 11">
    <name type="scientific">Gossypium mustelinum</name>
    <name type="common">Cotton</name>
    <name type="synonym">Gossypium caicoense</name>
    <dbReference type="NCBI Taxonomy" id="34275"/>
    <lineage>
        <taxon>Eukaryota</taxon>
        <taxon>Viridiplantae</taxon>
        <taxon>Streptophyta</taxon>
        <taxon>Embryophyta</taxon>
        <taxon>Tracheophyta</taxon>
        <taxon>Spermatophyta</taxon>
        <taxon>Magnoliopsida</taxon>
        <taxon>eudicotyledons</taxon>
        <taxon>Gunneridae</taxon>
        <taxon>Pentapetalae</taxon>
        <taxon>rosids</taxon>
        <taxon>malvids</taxon>
        <taxon>Malvales</taxon>
        <taxon>Malvaceae</taxon>
        <taxon>Malvoideae</taxon>
        <taxon>Gossypium</taxon>
    </lineage>
</organism>
<evidence type="ECO:0000256" key="3">
    <source>
        <dbReference type="ARBA" id="ARBA00022692"/>
    </source>
</evidence>
<dbReference type="AlphaFoldDB" id="A0A5D2YVA1"/>
<keyword evidence="7 8" id="KW-0472">Membrane</keyword>
<proteinExistence type="inferred from homology"/>
<dbReference type="EMBL" id="CM017641">
    <property type="protein sequence ID" value="TYJ29806.1"/>
    <property type="molecule type" value="Genomic_DNA"/>
</dbReference>
<evidence type="ECO:0000256" key="1">
    <source>
        <dbReference type="ARBA" id="ARBA00004141"/>
    </source>
</evidence>
<feature type="transmembrane region" description="Helical" evidence="8">
    <location>
        <begin position="228"/>
        <end position="247"/>
    </location>
</feature>
<sequence length="353" mass="39325">WRLGIYGLSIRPILLTGFITTLATLAAWPVTRDSRLFHFLMLAMYSGQIRSFSSRDLLLFFIMWEFELILVYLLLSMWGGKKRLYSATKFILYTAGGSVFLLIGVLGLDLYGSNKPTLNFETLANQSYPVALEIIFYIGFLIAFSVKSLIIPLHTWLPDTQGEAHYSTCMLLARILLKMGAYGLVRINMELLPYAHSIFSPWLIIVGTMQIIYAVSTSLGQRNLKKRIAYSSVSHMGFIIIGIGSITDTGLNGAILQIISHGFIGAALFFLAGTSYDRMRLVYLDEMGGMAVLIPKIFTMFSILSMASLALPGMSGFVAELIVFFGIITSQKYFLMPKILITFVMAIGMILTP</sequence>
<dbReference type="PRINTS" id="PR01437">
    <property type="entry name" value="NUOXDRDTASE4"/>
</dbReference>
<feature type="transmembrane region" description="Helical" evidence="8">
    <location>
        <begin position="334"/>
        <end position="352"/>
    </location>
</feature>
<dbReference type="InterPro" id="IPR001750">
    <property type="entry name" value="ND/Mrp_TM"/>
</dbReference>
<comment type="similarity">
    <text evidence="2">Belongs to the complex I subunit 4 family.</text>
</comment>
<dbReference type="InterPro" id="IPR010227">
    <property type="entry name" value="NADH_Q_OxRdtase_chainM/4"/>
</dbReference>
<dbReference type="Proteomes" id="UP000323597">
    <property type="component" value="Chromosome A06"/>
</dbReference>
<feature type="domain" description="NADH:quinone oxidoreductase/Mrp antiporter transmembrane" evidence="9">
    <location>
        <begin position="54"/>
        <end position="340"/>
    </location>
</feature>
<evidence type="ECO:0000256" key="2">
    <source>
        <dbReference type="ARBA" id="ARBA00009025"/>
    </source>
</evidence>
<feature type="transmembrane region" description="Helical" evidence="8">
    <location>
        <begin position="171"/>
        <end position="189"/>
    </location>
</feature>
<reference evidence="10 11" key="1">
    <citation type="submission" date="2019-07" db="EMBL/GenBank/DDBJ databases">
        <title>WGS assembly of Gossypium mustelinum.</title>
        <authorList>
            <person name="Chen Z.J."/>
            <person name="Sreedasyam A."/>
            <person name="Ando A."/>
            <person name="Song Q."/>
            <person name="De L."/>
            <person name="Hulse-Kemp A."/>
            <person name="Ding M."/>
            <person name="Ye W."/>
            <person name="Kirkbride R."/>
            <person name="Jenkins J."/>
            <person name="Plott C."/>
            <person name="Lovell J."/>
            <person name="Lin Y.-M."/>
            <person name="Vaughn R."/>
            <person name="Liu B."/>
            <person name="Li W."/>
            <person name="Simpson S."/>
            <person name="Scheffler B."/>
            <person name="Saski C."/>
            <person name="Grover C."/>
            <person name="Hu G."/>
            <person name="Conover J."/>
            <person name="Carlson J."/>
            <person name="Shu S."/>
            <person name="Boston L."/>
            <person name="Williams M."/>
            <person name="Peterson D."/>
            <person name="Mcgee K."/>
            <person name="Jones D."/>
            <person name="Wendel J."/>
            <person name="Stelly D."/>
            <person name="Grimwood J."/>
            <person name="Schmutz J."/>
        </authorList>
    </citation>
    <scope>NUCLEOTIDE SEQUENCE [LARGE SCALE GENOMIC DNA]</scope>
    <source>
        <strain evidence="10">1408120.09</strain>
    </source>
</reference>
<accession>A0A5D2YVA1</accession>
<dbReference type="Pfam" id="PF00361">
    <property type="entry name" value="Proton_antipo_M"/>
    <property type="match status" value="1"/>
</dbReference>
<comment type="subcellular location">
    <subcellularLocation>
        <location evidence="1">Membrane</location>
        <topology evidence="1">Multi-pass membrane protein</topology>
    </subcellularLocation>
</comment>
<keyword evidence="6" id="KW-0520">NAD</keyword>
<dbReference type="InterPro" id="IPR003918">
    <property type="entry name" value="NADH_UbQ_OxRdtase"/>
</dbReference>
<feature type="transmembrane region" description="Helical" evidence="8">
    <location>
        <begin position="57"/>
        <end position="78"/>
    </location>
</feature>
<feature type="non-terminal residue" evidence="10">
    <location>
        <position position="353"/>
    </location>
</feature>
<evidence type="ECO:0000259" key="9">
    <source>
        <dbReference type="Pfam" id="PF00361"/>
    </source>
</evidence>
<feature type="transmembrane region" description="Helical" evidence="8">
    <location>
        <begin position="297"/>
        <end position="328"/>
    </location>
</feature>
<dbReference type="PANTHER" id="PTHR43507">
    <property type="entry name" value="NADH-UBIQUINONE OXIDOREDUCTASE CHAIN 4"/>
    <property type="match status" value="1"/>
</dbReference>
<evidence type="ECO:0000313" key="10">
    <source>
        <dbReference type="EMBL" id="TYJ29806.1"/>
    </source>
</evidence>
<feature type="transmembrane region" description="Helical" evidence="8">
    <location>
        <begin position="12"/>
        <end position="31"/>
    </location>
</feature>
<dbReference type="GO" id="GO:0016020">
    <property type="term" value="C:membrane"/>
    <property type="evidence" value="ECO:0007669"/>
    <property type="project" value="UniProtKB-SubCell"/>
</dbReference>
<feature type="transmembrane region" description="Helical" evidence="8">
    <location>
        <begin position="253"/>
        <end position="276"/>
    </location>
</feature>
<protein>
    <recommendedName>
        <fullName evidence="9">NADH:quinone oxidoreductase/Mrp antiporter transmembrane domain-containing protein</fullName>
    </recommendedName>
</protein>
<keyword evidence="3 8" id="KW-0812">Transmembrane</keyword>
<evidence type="ECO:0000313" key="11">
    <source>
        <dbReference type="Proteomes" id="UP000323597"/>
    </source>
</evidence>
<dbReference type="GO" id="GO:0048039">
    <property type="term" value="F:ubiquinone binding"/>
    <property type="evidence" value="ECO:0007669"/>
    <property type="project" value="TreeGrafter"/>
</dbReference>
<gene>
    <name evidence="10" type="ORF">E1A91_A06G091400v1</name>
</gene>
<evidence type="ECO:0000256" key="8">
    <source>
        <dbReference type="SAM" id="Phobius"/>
    </source>
</evidence>
<dbReference type="GO" id="GO:0015990">
    <property type="term" value="P:electron transport coupled proton transport"/>
    <property type="evidence" value="ECO:0007669"/>
    <property type="project" value="TreeGrafter"/>
</dbReference>
<keyword evidence="4" id="KW-1278">Translocase</keyword>
<dbReference type="GO" id="GO:0003954">
    <property type="term" value="F:NADH dehydrogenase activity"/>
    <property type="evidence" value="ECO:0007669"/>
    <property type="project" value="TreeGrafter"/>
</dbReference>
<name>A0A5D2YVA1_GOSMU</name>
<keyword evidence="5 8" id="KW-1133">Transmembrane helix</keyword>
<evidence type="ECO:0000256" key="6">
    <source>
        <dbReference type="ARBA" id="ARBA00023027"/>
    </source>
</evidence>
<evidence type="ECO:0000256" key="5">
    <source>
        <dbReference type="ARBA" id="ARBA00022989"/>
    </source>
</evidence>
<feature type="transmembrane region" description="Helical" evidence="8">
    <location>
        <begin position="195"/>
        <end position="216"/>
    </location>
</feature>
<dbReference type="PANTHER" id="PTHR43507:SF21">
    <property type="entry name" value="NAD(P)H-QUINONE OXIDOREDUCTASE CHAIN 4, CHLOROPLASTIC"/>
    <property type="match status" value="1"/>
</dbReference>
<dbReference type="GO" id="GO:0009507">
    <property type="term" value="C:chloroplast"/>
    <property type="evidence" value="ECO:0007669"/>
    <property type="project" value="TreeGrafter"/>
</dbReference>
<evidence type="ECO:0000256" key="7">
    <source>
        <dbReference type="ARBA" id="ARBA00023136"/>
    </source>
</evidence>